<protein>
    <submittedName>
        <fullName evidence="1">Uncharacterized protein</fullName>
    </submittedName>
</protein>
<sequence>MSNIEGFNVDLDQWIVKKLYSLIELDEEARKRGEPASRPYVLEGQPEAEKLTTFSIEEKYRDAVDAAIKYSIDQSSKQECIILFFDGYIRLKGVRRDAFLYQVYSKDRKWLQFAQAYRPKGLFRQYKRIGDLVFVGEVENPGR</sequence>
<reference evidence="1 2" key="1">
    <citation type="journal article" date="2020" name="Biotechnol. Biofuels">
        <title>New insights from the biogas microbiome by comprehensive genome-resolved metagenomics of nearly 1600 species originating from multiple anaerobic digesters.</title>
        <authorList>
            <person name="Campanaro S."/>
            <person name="Treu L."/>
            <person name="Rodriguez-R L.M."/>
            <person name="Kovalovszki A."/>
            <person name="Ziels R.M."/>
            <person name="Maus I."/>
            <person name="Zhu X."/>
            <person name="Kougias P.G."/>
            <person name="Basile A."/>
            <person name="Luo G."/>
            <person name="Schluter A."/>
            <person name="Konstantinidis K.T."/>
            <person name="Angelidaki I."/>
        </authorList>
    </citation>
    <scope>NUCLEOTIDE SEQUENCE [LARGE SCALE GENOMIC DNA]</scope>
    <source>
        <strain evidence="1">AS05jafATM_4</strain>
    </source>
</reference>
<accession>A0A7C6Z226</accession>
<dbReference type="AlphaFoldDB" id="A0A7C6Z226"/>
<gene>
    <name evidence="1" type="ORF">GX523_00500</name>
</gene>
<dbReference type="Proteomes" id="UP000553059">
    <property type="component" value="Unassembled WGS sequence"/>
</dbReference>
<evidence type="ECO:0000313" key="2">
    <source>
        <dbReference type="Proteomes" id="UP000553059"/>
    </source>
</evidence>
<comment type="caution">
    <text evidence="1">The sequence shown here is derived from an EMBL/GenBank/DDBJ whole genome shotgun (WGS) entry which is preliminary data.</text>
</comment>
<name>A0A7C6Z226_9FIRM</name>
<organism evidence="1 2">
    <name type="scientific">Desulfitobacterium dehalogenans</name>
    <dbReference type="NCBI Taxonomy" id="36854"/>
    <lineage>
        <taxon>Bacteria</taxon>
        <taxon>Bacillati</taxon>
        <taxon>Bacillota</taxon>
        <taxon>Clostridia</taxon>
        <taxon>Eubacteriales</taxon>
        <taxon>Desulfitobacteriaceae</taxon>
        <taxon>Desulfitobacterium</taxon>
    </lineage>
</organism>
<proteinExistence type="predicted"/>
<dbReference type="EMBL" id="DUTF01000011">
    <property type="protein sequence ID" value="HHY25230.1"/>
    <property type="molecule type" value="Genomic_DNA"/>
</dbReference>
<evidence type="ECO:0000313" key="1">
    <source>
        <dbReference type="EMBL" id="HHY25230.1"/>
    </source>
</evidence>